<dbReference type="Gene3D" id="1.10.472.10">
    <property type="entry name" value="Cyclin-like"/>
    <property type="match status" value="1"/>
</dbReference>
<dbReference type="GO" id="GO:0012505">
    <property type="term" value="C:endomembrane system"/>
    <property type="evidence" value="ECO:0007669"/>
    <property type="project" value="UniProtKB-SubCell"/>
</dbReference>
<dbReference type="FunFam" id="1.10.472.10:FF:000025">
    <property type="entry name" value="Cyclin-dependent kinase 5 activator"/>
    <property type="match status" value="1"/>
</dbReference>
<feature type="signal peptide" evidence="18">
    <location>
        <begin position="1"/>
        <end position="24"/>
    </location>
</feature>
<dbReference type="SMART" id="SM00097">
    <property type="entry name" value="WNT1"/>
    <property type="match status" value="1"/>
</dbReference>
<keyword evidence="7" id="KW-0964">Secreted</keyword>
<dbReference type="GO" id="GO:0005615">
    <property type="term" value="C:extracellular space"/>
    <property type="evidence" value="ECO:0007669"/>
    <property type="project" value="TreeGrafter"/>
</dbReference>
<dbReference type="GO" id="GO:0005886">
    <property type="term" value="C:plasma membrane"/>
    <property type="evidence" value="ECO:0007669"/>
    <property type="project" value="UniProtKB-SubCell"/>
</dbReference>
<keyword evidence="8" id="KW-0272">Extracellular matrix</keyword>
<comment type="caution">
    <text evidence="19">The sequence shown here is derived from an EMBL/GenBank/DDBJ whole genome shotgun (WGS) entry which is preliminary data.</text>
</comment>
<dbReference type="GO" id="GO:0048513">
    <property type="term" value="P:animal organ development"/>
    <property type="evidence" value="ECO:0007669"/>
    <property type="project" value="UniProtKB-ARBA"/>
</dbReference>
<evidence type="ECO:0000256" key="3">
    <source>
        <dbReference type="ARBA" id="ARBA00005683"/>
    </source>
</evidence>
<feature type="compositionally biased region" description="Polar residues" evidence="17">
    <location>
        <begin position="507"/>
        <end position="528"/>
    </location>
</feature>
<evidence type="ECO:0000256" key="9">
    <source>
        <dbReference type="ARBA" id="ARBA00022553"/>
    </source>
</evidence>
<comment type="subcellular location">
    <subcellularLocation>
        <location evidence="1">Cell membrane</location>
        <topology evidence="1">Lipid-anchor</topology>
    </subcellularLocation>
    <subcellularLocation>
        <location evidence="15">Endomembrane system</location>
        <topology evidence="15">Lipid-anchor</topology>
        <orientation evidence="15">Cytoplasmic side</orientation>
    </subcellularLocation>
    <subcellularLocation>
        <location evidence="2 16">Secreted</location>
        <location evidence="2 16">Extracellular space</location>
        <location evidence="2 16">Extracellular matrix</location>
    </subcellularLocation>
</comment>
<evidence type="ECO:0000256" key="11">
    <source>
        <dbReference type="ARBA" id="ARBA00023136"/>
    </source>
</evidence>
<sequence>MVSMQNNVLLFLIILNTTLTPLQRRVDGNPLVMDPNSICRRTRTLVGRHADMCQSQPEIIQEVAKGSRLGMRECQHQFHNRRWNCTSQSRNLAKILQQDIRETAFVYAITAAGVLHAVTQACSQGALPQCGCVDLQSSSETYHDSPAEHVLIQASPFQDGRWEWGGCGDDVDFGHEKSRQFMDTRQRKGKSDIRTLIDLHNNEAGRLAIRIQMRTECKCHGLSGSCTLRSCWKKMPLFRQVGDYLMQSFHKAVRVMGGNDGKSLVPIDPDTPPLDANVLIYSAESPDFCQANQRTGTEGTQGRVCNSTETGPGGCDSLCCGKGFADYTLEYEENCQCQFHWCSDISPSTSRQDWQTEEAYPGLQVCTFSFFARLHITSPAHCSRCLRLRAQWDAEGVAERARVTEASIDYHIVAPPRGTERDERRDSAFRRAGGCWSPVEKMGTVLSISPTSRKGGILDEKTDGASGKTEKSLKRHSVLISALTWKRLVAASAKKKSAKKVNPNPPVSQITNPVDQLNTENLKKSQSGSERKTKPGPLAVPVPTVPDKSLRSSQAQNASQNGKQLLSVQRQPSSRSIISPRRVIVQASTGELLRCLSEFMCRRCYKLKELSPNEIILWFRNVDRSLLIQGWQDQGFITPANLVFVYLLCREAVTEDISSEYELQATFLTCLYLAYSYMGNEISYPLKPFLVETNKEVFWERSLRIIDKMSAKMLQINSDPHFFTEVFQDLKNEGGSSDTNGRWNNNLDR</sequence>
<dbReference type="Pfam" id="PF03261">
    <property type="entry name" value="CDK5_activator"/>
    <property type="match status" value="1"/>
</dbReference>
<dbReference type="GO" id="GO:0016533">
    <property type="term" value="C:protein kinase 5 complex"/>
    <property type="evidence" value="ECO:0007669"/>
    <property type="project" value="InterPro"/>
</dbReference>
<dbReference type="Proteomes" id="UP001187343">
    <property type="component" value="Unassembled WGS sequence"/>
</dbReference>
<comment type="similarity">
    <text evidence="3 16">Belongs to the Wnt family.</text>
</comment>
<dbReference type="InterPro" id="IPR004944">
    <property type="entry name" value="CDK5_activator"/>
</dbReference>
<dbReference type="InterPro" id="IPR009143">
    <property type="entry name" value="Wnt6"/>
</dbReference>
<dbReference type="GO" id="GO:0061575">
    <property type="term" value="F:cyclin-dependent protein serine/threonine kinase activator activity"/>
    <property type="evidence" value="ECO:0007669"/>
    <property type="project" value="InterPro"/>
</dbReference>
<protein>
    <recommendedName>
        <fullName evidence="16">Protein Wnt</fullName>
    </recommendedName>
</protein>
<dbReference type="InterPro" id="IPR036915">
    <property type="entry name" value="Cyclin-like_sf"/>
</dbReference>
<evidence type="ECO:0000256" key="7">
    <source>
        <dbReference type="ARBA" id="ARBA00022525"/>
    </source>
</evidence>
<dbReference type="GO" id="GO:0060070">
    <property type="term" value="P:canonical Wnt signaling pathway"/>
    <property type="evidence" value="ECO:0007669"/>
    <property type="project" value="TreeGrafter"/>
</dbReference>
<dbReference type="PANTHER" id="PTHR12027:SF72">
    <property type="entry name" value="PROTEIN WNT-6"/>
    <property type="match status" value="1"/>
</dbReference>
<dbReference type="Gene3D" id="3.30.2460.20">
    <property type="match status" value="1"/>
</dbReference>
<evidence type="ECO:0000256" key="18">
    <source>
        <dbReference type="SAM" id="SignalP"/>
    </source>
</evidence>
<evidence type="ECO:0000256" key="15">
    <source>
        <dbReference type="ARBA" id="ARBA00046278"/>
    </source>
</evidence>
<gene>
    <name evidence="19" type="ORF">Q8A67_014363</name>
</gene>
<dbReference type="EMBL" id="JAUYZG010000014">
    <property type="protein sequence ID" value="KAK2888988.1"/>
    <property type="molecule type" value="Genomic_DNA"/>
</dbReference>
<organism evidence="19 20">
    <name type="scientific">Cirrhinus molitorella</name>
    <name type="common">mud carp</name>
    <dbReference type="NCBI Taxonomy" id="172907"/>
    <lineage>
        <taxon>Eukaryota</taxon>
        <taxon>Metazoa</taxon>
        <taxon>Chordata</taxon>
        <taxon>Craniata</taxon>
        <taxon>Vertebrata</taxon>
        <taxon>Euteleostomi</taxon>
        <taxon>Actinopterygii</taxon>
        <taxon>Neopterygii</taxon>
        <taxon>Teleostei</taxon>
        <taxon>Ostariophysi</taxon>
        <taxon>Cypriniformes</taxon>
        <taxon>Cyprinidae</taxon>
        <taxon>Labeoninae</taxon>
        <taxon>Labeonini</taxon>
        <taxon>Cirrhinus</taxon>
    </lineage>
</organism>
<evidence type="ECO:0000256" key="1">
    <source>
        <dbReference type="ARBA" id="ARBA00004193"/>
    </source>
</evidence>
<evidence type="ECO:0000256" key="2">
    <source>
        <dbReference type="ARBA" id="ARBA00004498"/>
    </source>
</evidence>
<evidence type="ECO:0000313" key="20">
    <source>
        <dbReference type="Proteomes" id="UP001187343"/>
    </source>
</evidence>
<evidence type="ECO:0000256" key="14">
    <source>
        <dbReference type="ARBA" id="ARBA00023288"/>
    </source>
</evidence>
<keyword evidence="10 16" id="KW-0879">Wnt signaling pathway</keyword>
<dbReference type="PANTHER" id="PTHR12027">
    <property type="entry name" value="WNT RELATED"/>
    <property type="match status" value="1"/>
</dbReference>
<evidence type="ECO:0000256" key="6">
    <source>
        <dbReference type="ARBA" id="ARBA00022475"/>
    </source>
</evidence>
<keyword evidence="6" id="KW-1003">Cell membrane</keyword>
<feature type="compositionally biased region" description="Basic and acidic residues" evidence="17">
    <location>
        <begin position="456"/>
        <end position="472"/>
    </location>
</feature>
<evidence type="ECO:0000256" key="16">
    <source>
        <dbReference type="RuleBase" id="RU003500"/>
    </source>
</evidence>
<keyword evidence="14" id="KW-0449">Lipoprotein</keyword>
<dbReference type="GO" id="GO:0005125">
    <property type="term" value="F:cytokine activity"/>
    <property type="evidence" value="ECO:0007669"/>
    <property type="project" value="TreeGrafter"/>
</dbReference>
<feature type="region of interest" description="Disordered" evidence="17">
    <location>
        <begin position="494"/>
        <end position="573"/>
    </location>
</feature>
<dbReference type="PROSITE" id="PS00246">
    <property type="entry name" value="WNT1"/>
    <property type="match status" value="1"/>
</dbReference>
<keyword evidence="9" id="KW-0597">Phosphoprotein</keyword>
<name>A0AA88TU91_9TELE</name>
<evidence type="ECO:0000256" key="4">
    <source>
        <dbReference type="ARBA" id="ARBA00010175"/>
    </source>
</evidence>
<dbReference type="GO" id="GO:0045165">
    <property type="term" value="P:cell fate commitment"/>
    <property type="evidence" value="ECO:0007669"/>
    <property type="project" value="TreeGrafter"/>
</dbReference>
<dbReference type="AlphaFoldDB" id="A0AA88TU91"/>
<comment type="function">
    <text evidence="16">Ligand for members of the frizzled family of seven transmembrane receptors.</text>
</comment>
<feature type="region of interest" description="Disordered" evidence="17">
    <location>
        <begin position="450"/>
        <end position="473"/>
    </location>
</feature>
<dbReference type="GO" id="GO:0030182">
    <property type="term" value="P:neuron differentiation"/>
    <property type="evidence" value="ECO:0007669"/>
    <property type="project" value="TreeGrafter"/>
</dbReference>
<dbReference type="CDD" id="cd19338">
    <property type="entry name" value="Wnt_Wnt6"/>
    <property type="match status" value="1"/>
</dbReference>
<feature type="chain" id="PRO_5041695684" description="Protein Wnt" evidence="18">
    <location>
        <begin position="25"/>
        <end position="749"/>
    </location>
</feature>
<proteinExistence type="inferred from homology"/>
<dbReference type="GO" id="GO:0005109">
    <property type="term" value="F:frizzled binding"/>
    <property type="evidence" value="ECO:0007669"/>
    <property type="project" value="TreeGrafter"/>
</dbReference>
<feature type="compositionally biased region" description="Polar residues" evidence="17">
    <location>
        <begin position="551"/>
        <end position="566"/>
    </location>
</feature>
<keyword evidence="12" id="KW-1015">Disulfide bond</keyword>
<evidence type="ECO:0000256" key="12">
    <source>
        <dbReference type="ARBA" id="ARBA00023157"/>
    </source>
</evidence>
<dbReference type="InterPro" id="IPR043158">
    <property type="entry name" value="Wnt_C"/>
</dbReference>
<evidence type="ECO:0000256" key="10">
    <source>
        <dbReference type="ARBA" id="ARBA00022687"/>
    </source>
</evidence>
<evidence type="ECO:0000256" key="5">
    <source>
        <dbReference type="ARBA" id="ARBA00022473"/>
    </source>
</evidence>
<reference evidence="19" key="1">
    <citation type="submission" date="2023-08" db="EMBL/GenBank/DDBJ databases">
        <title>Chromosome-level Genome Assembly of mud carp (Cirrhinus molitorella).</title>
        <authorList>
            <person name="Liu H."/>
        </authorList>
    </citation>
    <scope>NUCLEOTIDE SEQUENCE</scope>
    <source>
        <strain evidence="19">Prfri</strain>
        <tissue evidence="19">Muscle</tissue>
    </source>
</reference>
<dbReference type="Pfam" id="PF00110">
    <property type="entry name" value="wnt"/>
    <property type="match status" value="1"/>
</dbReference>
<dbReference type="PRINTS" id="PR01349">
    <property type="entry name" value="WNTPROTEIN"/>
</dbReference>
<keyword evidence="13" id="KW-0325">Glycoprotein</keyword>
<keyword evidence="20" id="KW-1185">Reference proteome</keyword>
<evidence type="ECO:0000256" key="17">
    <source>
        <dbReference type="SAM" id="MobiDB-lite"/>
    </source>
</evidence>
<dbReference type="InterPro" id="IPR005817">
    <property type="entry name" value="Wnt"/>
</dbReference>
<evidence type="ECO:0000256" key="8">
    <source>
        <dbReference type="ARBA" id="ARBA00022530"/>
    </source>
</evidence>
<dbReference type="SUPFAM" id="SSF47954">
    <property type="entry name" value="Cyclin-like"/>
    <property type="match status" value="1"/>
</dbReference>
<evidence type="ECO:0000313" key="19">
    <source>
        <dbReference type="EMBL" id="KAK2888988.1"/>
    </source>
</evidence>
<keyword evidence="5 16" id="KW-0217">Developmental protein</keyword>
<evidence type="ECO:0000256" key="13">
    <source>
        <dbReference type="ARBA" id="ARBA00023180"/>
    </source>
</evidence>
<keyword evidence="11" id="KW-0472">Membrane</keyword>
<keyword evidence="18" id="KW-0732">Signal</keyword>
<comment type="similarity">
    <text evidence="4">Belongs to the cyclin-dependent kinase 5 activator family.</text>
</comment>
<dbReference type="InterPro" id="IPR018161">
    <property type="entry name" value="Wnt_CS"/>
</dbReference>
<accession>A0AA88TU91</accession>